<evidence type="ECO:0000313" key="3">
    <source>
        <dbReference type="Proteomes" id="UP000736335"/>
    </source>
</evidence>
<feature type="region of interest" description="Disordered" evidence="1">
    <location>
        <begin position="90"/>
        <end position="122"/>
    </location>
</feature>
<dbReference type="OrthoDB" id="3269842at2759"/>
<feature type="compositionally biased region" description="Polar residues" evidence="1">
    <location>
        <begin position="90"/>
        <end position="103"/>
    </location>
</feature>
<feature type="compositionally biased region" description="Polar residues" evidence="1">
    <location>
        <begin position="1"/>
        <end position="10"/>
    </location>
</feature>
<feature type="compositionally biased region" description="Pro residues" evidence="1">
    <location>
        <begin position="159"/>
        <end position="171"/>
    </location>
</feature>
<feature type="compositionally biased region" description="Pro residues" evidence="1">
    <location>
        <begin position="540"/>
        <end position="550"/>
    </location>
</feature>
<dbReference type="Proteomes" id="UP000736335">
    <property type="component" value="Unassembled WGS sequence"/>
</dbReference>
<feature type="region of interest" description="Disordered" evidence="1">
    <location>
        <begin position="1"/>
        <end position="77"/>
    </location>
</feature>
<feature type="region of interest" description="Disordered" evidence="1">
    <location>
        <begin position="350"/>
        <end position="378"/>
    </location>
</feature>
<comment type="caution">
    <text evidence="2">The sequence shown here is derived from an EMBL/GenBank/DDBJ whole genome shotgun (WGS) entry which is preliminary data.</text>
</comment>
<evidence type="ECO:0000256" key="1">
    <source>
        <dbReference type="SAM" id="MobiDB-lite"/>
    </source>
</evidence>
<feature type="compositionally biased region" description="Polar residues" evidence="1">
    <location>
        <begin position="430"/>
        <end position="447"/>
    </location>
</feature>
<proteinExistence type="predicted"/>
<accession>A0A9P6H7T0</accession>
<gene>
    <name evidence="2" type="ORF">BJ322DRAFT_255077</name>
</gene>
<feature type="compositionally biased region" description="Polar residues" evidence="1">
    <location>
        <begin position="584"/>
        <end position="602"/>
    </location>
</feature>
<feature type="compositionally biased region" description="Low complexity" evidence="1">
    <location>
        <begin position="255"/>
        <end position="274"/>
    </location>
</feature>
<protein>
    <submittedName>
        <fullName evidence="2">Uncharacterized protein</fullName>
    </submittedName>
</protein>
<feature type="compositionally biased region" description="Basic and acidic residues" evidence="1">
    <location>
        <begin position="230"/>
        <end position="246"/>
    </location>
</feature>
<keyword evidence="3" id="KW-1185">Reference proteome</keyword>
<feature type="region of interest" description="Disordered" evidence="1">
    <location>
        <begin position="400"/>
        <end position="690"/>
    </location>
</feature>
<feature type="compositionally biased region" description="Low complexity" evidence="1">
    <location>
        <begin position="359"/>
        <end position="370"/>
    </location>
</feature>
<feature type="compositionally biased region" description="Basic and acidic residues" evidence="1">
    <location>
        <begin position="637"/>
        <end position="647"/>
    </location>
</feature>
<feature type="compositionally biased region" description="Basic residues" evidence="1">
    <location>
        <begin position="220"/>
        <end position="229"/>
    </location>
</feature>
<reference evidence="2" key="1">
    <citation type="journal article" date="2020" name="Nat. Commun.">
        <title>Large-scale genome sequencing of mycorrhizal fungi provides insights into the early evolution of symbiotic traits.</title>
        <authorList>
            <person name="Miyauchi S."/>
            <person name="Kiss E."/>
            <person name="Kuo A."/>
            <person name="Drula E."/>
            <person name="Kohler A."/>
            <person name="Sanchez-Garcia M."/>
            <person name="Morin E."/>
            <person name="Andreopoulos B."/>
            <person name="Barry K.W."/>
            <person name="Bonito G."/>
            <person name="Buee M."/>
            <person name="Carver A."/>
            <person name="Chen C."/>
            <person name="Cichocki N."/>
            <person name="Clum A."/>
            <person name="Culley D."/>
            <person name="Crous P.W."/>
            <person name="Fauchery L."/>
            <person name="Girlanda M."/>
            <person name="Hayes R.D."/>
            <person name="Keri Z."/>
            <person name="LaButti K."/>
            <person name="Lipzen A."/>
            <person name="Lombard V."/>
            <person name="Magnuson J."/>
            <person name="Maillard F."/>
            <person name="Murat C."/>
            <person name="Nolan M."/>
            <person name="Ohm R.A."/>
            <person name="Pangilinan J."/>
            <person name="Pereira M.F."/>
            <person name="Perotto S."/>
            <person name="Peter M."/>
            <person name="Pfister S."/>
            <person name="Riley R."/>
            <person name="Sitrit Y."/>
            <person name="Stielow J.B."/>
            <person name="Szollosi G."/>
            <person name="Zifcakova L."/>
            <person name="Stursova M."/>
            <person name="Spatafora J.W."/>
            <person name="Tedersoo L."/>
            <person name="Vaario L.M."/>
            <person name="Yamada A."/>
            <person name="Yan M."/>
            <person name="Wang P."/>
            <person name="Xu J."/>
            <person name="Bruns T."/>
            <person name="Baldrian P."/>
            <person name="Vilgalys R."/>
            <person name="Dunand C."/>
            <person name="Henrissat B."/>
            <person name="Grigoriev I.V."/>
            <person name="Hibbett D."/>
            <person name="Nagy L.G."/>
            <person name="Martin F.M."/>
        </authorList>
    </citation>
    <scope>NUCLEOTIDE SEQUENCE</scope>
    <source>
        <strain evidence="2">UH-Tt-Lm1</strain>
    </source>
</reference>
<feature type="compositionally biased region" description="Basic and acidic residues" evidence="1">
    <location>
        <begin position="208"/>
        <end position="219"/>
    </location>
</feature>
<evidence type="ECO:0000313" key="2">
    <source>
        <dbReference type="EMBL" id="KAF9781143.1"/>
    </source>
</evidence>
<sequence length="742" mass="81110">MMTATDSVSSRDGGIKQQRRQTVSTYLPPTPLDLPQPGDARNSHTPRSEDGSDQEDHDDAHESWGERPQSPASSVTKFAAHFAQRVGSFMNSSPAVGSVSSLPSEAEIEAEAERERERGRREAERILAMERMKAADDRMTVEQRVLAMLQSDQARTAPIPIPSHPQQPTTPSPSTSQKEASGWWTAARNKLTPTKDPLTPAQQIIQDAKYREKEKEKERKAQKKDRRNKSKDSEKDWPASPERKYSDPTYMKLNVPQTPVTVQQVQQRSSSSSPAPLRHSTPPSLAASPLRGADSKDSSPLYAQFSSDGDLDVHSTLLTVARRFEKLEKWTVSHVRALEERMDDVERWLVDKEKEKEPQSQQRGRQSSGSLDVTQDISDIREEMTELQGRMSEIGREMAKLATSPSHLSNAPSRSHVIHKSSFSEIAVRSMTTSPTHSYPTASGQEPTSPPSIAPLVPTSTGSRTRLPYPTGDYATPPDTVILAQGHFSSPPNSPPSSTLSNSVTKQLSGLPTGLDTPVSNVSGLPGHTSPLSGLSPQPKVTPSPSLPPPKKNEYRHSSVSPTPRKRYTVALGGPIVDPDRLRNSPSPIEQPSSSAMLYSSATDEESDDFQEETVGKSSGRRVNMSSLDDGDSIRPVSKEVSKEPARVGRPRPQSTYGQPTAPLMPRVRSRSTAGTGLGMNGDLNGSNTSLNKFVDPLVVRKQEKEKQSQQKAELTKPMAVRAGGRKKAVKDLAAFFDGGEK</sequence>
<organism evidence="2 3">
    <name type="scientific">Thelephora terrestris</name>
    <dbReference type="NCBI Taxonomy" id="56493"/>
    <lineage>
        <taxon>Eukaryota</taxon>
        <taxon>Fungi</taxon>
        <taxon>Dikarya</taxon>
        <taxon>Basidiomycota</taxon>
        <taxon>Agaricomycotina</taxon>
        <taxon>Agaricomycetes</taxon>
        <taxon>Thelephorales</taxon>
        <taxon>Thelephoraceae</taxon>
        <taxon>Thelephora</taxon>
    </lineage>
</organism>
<feature type="compositionally biased region" description="Basic and acidic residues" evidence="1">
    <location>
        <begin position="111"/>
        <end position="122"/>
    </location>
</feature>
<feature type="region of interest" description="Disordered" evidence="1">
    <location>
        <begin position="148"/>
        <end position="308"/>
    </location>
</feature>
<dbReference type="EMBL" id="WIUZ02000014">
    <property type="protein sequence ID" value="KAF9781143.1"/>
    <property type="molecule type" value="Genomic_DNA"/>
</dbReference>
<feature type="compositionally biased region" description="Acidic residues" evidence="1">
    <location>
        <begin position="603"/>
        <end position="612"/>
    </location>
</feature>
<feature type="compositionally biased region" description="Polar residues" evidence="1">
    <location>
        <begin position="403"/>
        <end position="413"/>
    </location>
</feature>
<name>A0A9P6H7T0_9AGAM</name>
<dbReference type="AlphaFoldDB" id="A0A9P6H7T0"/>
<reference evidence="2" key="2">
    <citation type="submission" date="2020-11" db="EMBL/GenBank/DDBJ databases">
        <authorList>
            <consortium name="DOE Joint Genome Institute"/>
            <person name="Kuo A."/>
            <person name="Miyauchi S."/>
            <person name="Kiss E."/>
            <person name="Drula E."/>
            <person name="Kohler A."/>
            <person name="Sanchez-Garcia M."/>
            <person name="Andreopoulos B."/>
            <person name="Barry K.W."/>
            <person name="Bonito G."/>
            <person name="Buee M."/>
            <person name="Carver A."/>
            <person name="Chen C."/>
            <person name="Cichocki N."/>
            <person name="Clum A."/>
            <person name="Culley D."/>
            <person name="Crous P.W."/>
            <person name="Fauchery L."/>
            <person name="Girlanda M."/>
            <person name="Hayes R."/>
            <person name="Keri Z."/>
            <person name="Labutti K."/>
            <person name="Lipzen A."/>
            <person name="Lombard V."/>
            <person name="Magnuson J."/>
            <person name="Maillard F."/>
            <person name="Morin E."/>
            <person name="Murat C."/>
            <person name="Nolan M."/>
            <person name="Ohm R."/>
            <person name="Pangilinan J."/>
            <person name="Pereira M."/>
            <person name="Perotto S."/>
            <person name="Peter M."/>
            <person name="Riley R."/>
            <person name="Sitrit Y."/>
            <person name="Stielow B."/>
            <person name="Szollosi G."/>
            <person name="Zifcakova L."/>
            <person name="Stursova M."/>
            <person name="Spatafora J.W."/>
            <person name="Tedersoo L."/>
            <person name="Vaario L.-M."/>
            <person name="Yamada A."/>
            <person name="Yan M."/>
            <person name="Wang P."/>
            <person name="Xu J."/>
            <person name="Bruns T."/>
            <person name="Baldrian P."/>
            <person name="Vilgalys R."/>
            <person name="Henrissat B."/>
            <person name="Grigoriev I.V."/>
            <person name="Hibbett D."/>
            <person name="Nagy L.G."/>
            <person name="Martin F.M."/>
        </authorList>
    </citation>
    <scope>NUCLEOTIDE SEQUENCE</scope>
    <source>
        <strain evidence="2">UH-Tt-Lm1</strain>
    </source>
</reference>